<dbReference type="SUPFAM" id="SSF48256">
    <property type="entry name" value="Citrate synthase"/>
    <property type="match status" value="1"/>
</dbReference>
<dbReference type="GO" id="GO:0036440">
    <property type="term" value="F:citrate synthase activity"/>
    <property type="evidence" value="ECO:0007669"/>
    <property type="project" value="UniProtKB-EC"/>
</dbReference>
<dbReference type="PIRSF" id="PIRSF001369">
    <property type="entry name" value="Citrate_synth"/>
    <property type="match status" value="1"/>
</dbReference>
<protein>
    <recommendedName>
        <fullName evidence="7">Citrate synthase</fullName>
    </recommendedName>
</protein>
<name>A0A1W5LD20_9BACT</name>
<evidence type="ECO:0000313" key="10">
    <source>
        <dbReference type="EMBL" id="ANC58246.1"/>
    </source>
</evidence>
<dbReference type="PANTHER" id="PTHR11739">
    <property type="entry name" value="CITRATE SYNTHASE"/>
    <property type="match status" value="1"/>
</dbReference>
<evidence type="ECO:0000256" key="2">
    <source>
        <dbReference type="ARBA" id="ARBA00010566"/>
    </source>
</evidence>
<dbReference type="GO" id="GO:0005737">
    <property type="term" value="C:cytoplasm"/>
    <property type="evidence" value="ECO:0007669"/>
    <property type="project" value="InterPro"/>
</dbReference>
<dbReference type="InterPro" id="IPR016142">
    <property type="entry name" value="Citrate_synth-like_lrg_a-sub"/>
</dbReference>
<dbReference type="EMBL" id="KU509447">
    <property type="protein sequence ID" value="ANC58246.1"/>
    <property type="molecule type" value="Genomic_DNA"/>
</dbReference>
<dbReference type="InterPro" id="IPR019810">
    <property type="entry name" value="Citrate_synthase_AS"/>
</dbReference>
<feature type="active site" evidence="8">
    <location>
        <position position="259"/>
    </location>
</feature>
<evidence type="ECO:0000256" key="5">
    <source>
        <dbReference type="ARBA" id="ARBA00049052"/>
    </source>
</evidence>
<dbReference type="UniPathway" id="UPA00223"/>
<dbReference type="PRINTS" id="PR00143">
    <property type="entry name" value="CITRTSNTHASE"/>
</dbReference>
<dbReference type="InterPro" id="IPR024176">
    <property type="entry name" value="Citrate_synthase_bac-typ"/>
</dbReference>
<comment type="catalytic activity">
    <reaction evidence="6">
        <text>oxaloacetate + acetyl-CoA + H2O = citrate + CoA + H(+)</text>
        <dbReference type="Rhea" id="RHEA:16845"/>
        <dbReference type="ChEBI" id="CHEBI:15377"/>
        <dbReference type="ChEBI" id="CHEBI:15378"/>
        <dbReference type="ChEBI" id="CHEBI:16452"/>
        <dbReference type="ChEBI" id="CHEBI:16947"/>
        <dbReference type="ChEBI" id="CHEBI:57287"/>
        <dbReference type="ChEBI" id="CHEBI:57288"/>
        <dbReference type="EC" id="2.3.3.16"/>
    </reaction>
</comment>
<dbReference type="InterPro" id="IPR036969">
    <property type="entry name" value="Citrate_synthase_sf"/>
</dbReference>
<keyword evidence="3" id="KW-0816">Tricarboxylic acid cycle</keyword>
<gene>
    <name evidence="10" type="primary">gltA</name>
</gene>
<dbReference type="GO" id="GO:0019679">
    <property type="term" value="P:propionate metabolic process, methylcitrate cycle"/>
    <property type="evidence" value="ECO:0007669"/>
    <property type="project" value="TreeGrafter"/>
</dbReference>
<dbReference type="NCBIfam" id="TIGR01800">
    <property type="entry name" value="cit_synth_II"/>
    <property type="match status" value="1"/>
</dbReference>
<evidence type="ECO:0000256" key="3">
    <source>
        <dbReference type="ARBA" id="ARBA00022532"/>
    </source>
</evidence>
<organism evidence="10">
    <name type="scientific">Candidatus Methylacidiphilum infernorum</name>
    <dbReference type="NCBI Taxonomy" id="511746"/>
    <lineage>
        <taxon>Bacteria</taxon>
        <taxon>Pseudomonadati</taxon>
        <taxon>Verrucomicrobiota</taxon>
        <taxon>Methylacidiphilae</taxon>
        <taxon>Methylacidiphilales</taxon>
        <taxon>Methylacidiphilaceae</taxon>
        <taxon>Methylacidiphilum (ex Ratnadevi et al. 2023)</taxon>
    </lineage>
</organism>
<dbReference type="PANTHER" id="PTHR11739:SF25">
    <property type="entry name" value="CITRATE SYNTHASE-RELATED PROTEIN DDB_G0287281"/>
    <property type="match status" value="1"/>
</dbReference>
<comment type="catalytic activity">
    <reaction evidence="5">
        <text>propanoyl-CoA + oxaloacetate + H2O = (2S,3S)-2-methylcitrate + CoA + H(+)</text>
        <dbReference type="Rhea" id="RHEA:23780"/>
        <dbReference type="ChEBI" id="CHEBI:15377"/>
        <dbReference type="ChEBI" id="CHEBI:15378"/>
        <dbReference type="ChEBI" id="CHEBI:16452"/>
        <dbReference type="ChEBI" id="CHEBI:57287"/>
        <dbReference type="ChEBI" id="CHEBI:57392"/>
        <dbReference type="ChEBI" id="CHEBI:58853"/>
        <dbReference type="EC" id="2.3.3.5"/>
    </reaction>
</comment>
<evidence type="ECO:0000256" key="9">
    <source>
        <dbReference type="RuleBase" id="RU003406"/>
    </source>
</evidence>
<evidence type="ECO:0000256" key="7">
    <source>
        <dbReference type="PIRNR" id="PIRNR001369"/>
    </source>
</evidence>
<evidence type="ECO:0000256" key="8">
    <source>
        <dbReference type="PIRSR" id="PIRSR001369-1"/>
    </source>
</evidence>
<dbReference type="FunFam" id="1.10.230.10:FF:000003">
    <property type="entry name" value="Citrate synthase"/>
    <property type="match status" value="1"/>
</dbReference>
<dbReference type="InterPro" id="IPR011278">
    <property type="entry name" value="2-MeCitrate/Citrate_synth_II"/>
</dbReference>
<dbReference type="Gene3D" id="1.10.580.10">
    <property type="entry name" value="Citrate Synthase, domain 1"/>
    <property type="match status" value="1"/>
</dbReference>
<reference evidence="10" key="1">
    <citation type="submission" date="2016-01" db="EMBL/GenBank/DDBJ databases">
        <title>Hydrogen oxidation by a methanotroph.</title>
        <authorList>
            <person name="Stott M.B."/>
        </authorList>
    </citation>
    <scope>NUCLEOTIDE SEQUENCE</scope>
    <source>
        <strain evidence="10">RTK17.1</strain>
    </source>
</reference>
<dbReference type="CDD" id="cd06108">
    <property type="entry name" value="Ec2MCS_like"/>
    <property type="match status" value="1"/>
</dbReference>
<dbReference type="Gene3D" id="1.10.230.10">
    <property type="entry name" value="Cytochrome P450-Terp, domain 2"/>
    <property type="match status" value="1"/>
</dbReference>
<dbReference type="GO" id="GO:0005975">
    <property type="term" value="P:carbohydrate metabolic process"/>
    <property type="evidence" value="ECO:0007669"/>
    <property type="project" value="TreeGrafter"/>
</dbReference>
<evidence type="ECO:0000256" key="4">
    <source>
        <dbReference type="ARBA" id="ARBA00022679"/>
    </source>
</evidence>
<dbReference type="InterPro" id="IPR002020">
    <property type="entry name" value="Citrate_synthase"/>
</dbReference>
<proteinExistence type="inferred from homology"/>
<accession>A0A1W5LD20</accession>
<dbReference type="Pfam" id="PF00285">
    <property type="entry name" value="Citrate_synt"/>
    <property type="match status" value="1"/>
</dbReference>
<dbReference type="GO" id="GO:0006099">
    <property type="term" value="P:tricarboxylic acid cycle"/>
    <property type="evidence" value="ECO:0007669"/>
    <property type="project" value="UniProtKB-UniPathway"/>
</dbReference>
<evidence type="ECO:0000256" key="6">
    <source>
        <dbReference type="ARBA" id="ARBA00049288"/>
    </source>
</evidence>
<dbReference type="InterPro" id="IPR016143">
    <property type="entry name" value="Citrate_synth-like_sm_a-sub"/>
</dbReference>
<comment type="pathway">
    <text evidence="1">Carbohydrate metabolism; tricarboxylic acid cycle; isocitrate from oxaloacetate: step 1/2.</text>
</comment>
<feature type="active site" evidence="8">
    <location>
        <position position="310"/>
    </location>
</feature>
<sequence length="376" mass="42079">MTESIKEGLEGIIAGKTAISTVGKEGLDLTYRGYSIHDLAQNATFEEVVFLLLYNRLPTRNQLSGFIDQLNSLRELPAALQSVLKLIPQDTNPMDVLRTGCSMLGTLEPEDGHRTQEHIAKRLLAILPSMLLFWYQYHQGKGSIETTSESEKTIASHLLHLLYGHPATADQIRALDVALILHAEHEFNASTFTCRVITSTLSDFYSAITGGICALRGPLHGGADEAAMEQISKFHSVEEAEEGIKAMLSRKEKVMGFGHRVYKYGDPRSEIIKQWAKNLSSKTGSQVLFSIAEKIEEVMFKEKHLYPNVDFYSALTYHFLGIPTLLFTPLFVISRTAGWCAHIFEQRANNRLIRPIAEYVGPLPMPYIPIEQRTGL</sequence>
<evidence type="ECO:0000256" key="1">
    <source>
        <dbReference type="ARBA" id="ARBA00004751"/>
    </source>
</evidence>
<keyword evidence="4 7" id="KW-0808">Transferase</keyword>
<dbReference type="PROSITE" id="PS00480">
    <property type="entry name" value="CITRATE_SYNTHASE"/>
    <property type="match status" value="1"/>
</dbReference>
<comment type="similarity">
    <text evidence="2 7 9">Belongs to the citrate synthase family.</text>
</comment>
<dbReference type="GO" id="GO:0050440">
    <property type="term" value="F:2-methylcitrate synthase activity"/>
    <property type="evidence" value="ECO:0007669"/>
    <property type="project" value="UniProtKB-EC"/>
</dbReference>
<dbReference type="AlphaFoldDB" id="A0A1W5LD20"/>